<protein>
    <submittedName>
        <fullName evidence="2">Uncharacterized protein</fullName>
    </submittedName>
</protein>
<organism evidence="2 3">
    <name type="scientific">Polyplosphaeria fusca</name>
    <dbReference type="NCBI Taxonomy" id="682080"/>
    <lineage>
        <taxon>Eukaryota</taxon>
        <taxon>Fungi</taxon>
        <taxon>Dikarya</taxon>
        <taxon>Ascomycota</taxon>
        <taxon>Pezizomycotina</taxon>
        <taxon>Dothideomycetes</taxon>
        <taxon>Pleosporomycetidae</taxon>
        <taxon>Pleosporales</taxon>
        <taxon>Tetraplosphaeriaceae</taxon>
        <taxon>Polyplosphaeria</taxon>
    </lineage>
</organism>
<keyword evidence="1" id="KW-0812">Transmembrane</keyword>
<feature type="transmembrane region" description="Helical" evidence="1">
    <location>
        <begin position="591"/>
        <end position="613"/>
    </location>
</feature>
<dbReference type="AlphaFoldDB" id="A0A9P4V0C7"/>
<evidence type="ECO:0000313" key="2">
    <source>
        <dbReference type="EMBL" id="KAF2731938.1"/>
    </source>
</evidence>
<reference evidence="2" key="1">
    <citation type="journal article" date="2020" name="Stud. Mycol.">
        <title>101 Dothideomycetes genomes: a test case for predicting lifestyles and emergence of pathogens.</title>
        <authorList>
            <person name="Haridas S."/>
            <person name="Albert R."/>
            <person name="Binder M."/>
            <person name="Bloem J."/>
            <person name="Labutti K."/>
            <person name="Salamov A."/>
            <person name="Andreopoulos B."/>
            <person name="Baker S."/>
            <person name="Barry K."/>
            <person name="Bills G."/>
            <person name="Bluhm B."/>
            <person name="Cannon C."/>
            <person name="Castanera R."/>
            <person name="Culley D."/>
            <person name="Daum C."/>
            <person name="Ezra D."/>
            <person name="Gonzalez J."/>
            <person name="Henrissat B."/>
            <person name="Kuo A."/>
            <person name="Liang C."/>
            <person name="Lipzen A."/>
            <person name="Lutzoni F."/>
            <person name="Magnuson J."/>
            <person name="Mondo S."/>
            <person name="Nolan M."/>
            <person name="Ohm R."/>
            <person name="Pangilinan J."/>
            <person name="Park H.-J."/>
            <person name="Ramirez L."/>
            <person name="Alfaro M."/>
            <person name="Sun H."/>
            <person name="Tritt A."/>
            <person name="Yoshinaga Y."/>
            <person name="Zwiers L.-H."/>
            <person name="Turgeon B."/>
            <person name="Goodwin S."/>
            <person name="Spatafora J."/>
            <person name="Crous P."/>
            <person name="Grigoriev I."/>
        </authorList>
    </citation>
    <scope>NUCLEOTIDE SEQUENCE</scope>
    <source>
        <strain evidence="2">CBS 125425</strain>
    </source>
</reference>
<feature type="transmembrane region" description="Helical" evidence="1">
    <location>
        <begin position="39"/>
        <end position="65"/>
    </location>
</feature>
<dbReference type="Proteomes" id="UP000799444">
    <property type="component" value="Unassembled WGS sequence"/>
</dbReference>
<keyword evidence="1" id="KW-0472">Membrane</keyword>
<dbReference type="EMBL" id="ML996186">
    <property type="protein sequence ID" value="KAF2731938.1"/>
    <property type="molecule type" value="Genomic_DNA"/>
</dbReference>
<keyword evidence="3" id="KW-1185">Reference proteome</keyword>
<comment type="caution">
    <text evidence="2">The sequence shown here is derived from an EMBL/GenBank/DDBJ whole genome shotgun (WGS) entry which is preliminary data.</text>
</comment>
<feature type="transmembrane region" description="Helical" evidence="1">
    <location>
        <begin position="135"/>
        <end position="158"/>
    </location>
</feature>
<proteinExistence type="predicted"/>
<evidence type="ECO:0000256" key="1">
    <source>
        <dbReference type="SAM" id="Phobius"/>
    </source>
</evidence>
<accession>A0A9P4V0C7</accession>
<gene>
    <name evidence="2" type="ORF">EJ04DRAFT_566407</name>
</gene>
<name>A0A9P4V0C7_9PLEO</name>
<dbReference type="OrthoDB" id="3540210at2759"/>
<evidence type="ECO:0000313" key="3">
    <source>
        <dbReference type="Proteomes" id="UP000799444"/>
    </source>
</evidence>
<sequence length="690" mass="78801">MSFEDRLFDIQDYVYEGLWKNHHEGRFRTWTWTLSDSRALVGLAFLSLLIAFTQTRSWVLLRYIIYQRTKSLRLEDTSQVDPLLQLTQGTAITGAWRSIKAAAYASYRRSQRANPNRNTQGDEWNADELPIASSFFGVFALINICAFVIAGVVVPWALSGGSLENPIVKTKITSACLDAYAWQKVWQFLHEVPKVDSILQQCGNEVNGTCNTPYYTQQPQVSSRRLKDCPFKRDICMNNTMAIEMLHANISAYEMGVNSAAGITMNHRLTCVPVRLDNFYRFNSRKITSDDLLDPDTPIWHDKNGIAYELLNAAVTVMEPTKFTNNFTDRVALLLETANGPHGRFKENSGRLMAEKGTLPHFNVLPDGKMEVSINKEDFNSAFQIDNALPFLAVYRAGFTKYFGAVDDPFLAAHNADEENPSSFYADHEATALGCSEQFQFCHSSLNNCTSWTKQSFKSADQLLDNLDLSIEPHDDIQADVIAFFRMAPFLFSVHTYLRWRSTNADPDEVAIPLIFPKAWILEGNDYNNRELWVTEVQVWFAKAILGGILSTRHGARWPLEIETERYSLAFKRKYGLCGRILFRHAGYTNISWAGTWCTIFALLFICLASYTVEPIRRMIKTLRRMVSAGFILLRYLRQRSFRDVLSGRFPFKSAGRSANWDNDIEMTPPNARPRENRVNREYEDIDGVI</sequence>
<keyword evidence="1" id="KW-1133">Transmembrane helix</keyword>